<dbReference type="NCBIfam" id="TIGR00482">
    <property type="entry name" value="nicotinate (nicotinamide) nucleotide adenylyltransferase"/>
    <property type="match status" value="1"/>
</dbReference>
<dbReference type="InterPro" id="IPR004821">
    <property type="entry name" value="Cyt_trans-like"/>
</dbReference>
<keyword evidence="5 11" id="KW-0808">Transferase</keyword>
<dbReference type="PANTHER" id="PTHR39321">
    <property type="entry name" value="NICOTINATE-NUCLEOTIDE ADENYLYLTRANSFERASE-RELATED"/>
    <property type="match status" value="1"/>
</dbReference>
<comment type="similarity">
    <text evidence="3 11">Belongs to the NadD family.</text>
</comment>
<keyword evidence="6 11" id="KW-0548">Nucleotidyltransferase</keyword>
<comment type="catalytic activity">
    <reaction evidence="10 11">
        <text>nicotinate beta-D-ribonucleotide + ATP + H(+) = deamido-NAD(+) + diphosphate</text>
        <dbReference type="Rhea" id="RHEA:22860"/>
        <dbReference type="ChEBI" id="CHEBI:15378"/>
        <dbReference type="ChEBI" id="CHEBI:30616"/>
        <dbReference type="ChEBI" id="CHEBI:33019"/>
        <dbReference type="ChEBI" id="CHEBI:57502"/>
        <dbReference type="ChEBI" id="CHEBI:58437"/>
        <dbReference type="EC" id="2.7.7.18"/>
    </reaction>
</comment>
<name>A0A849P8P6_9BURK</name>
<evidence type="ECO:0000256" key="3">
    <source>
        <dbReference type="ARBA" id="ARBA00009014"/>
    </source>
</evidence>
<evidence type="ECO:0000256" key="4">
    <source>
        <dbReference type="ARBA" id="ARBA00022642"/>
    </source>
</evidence>
<dbReference type="UniPathway" id="UPA00253">
    <property type="reaction ID" value="UER00332"/>
</dbReference>
<evidence type="ECO:0000259" key="12">
    <source>
        <dbReference type="Pfam" id="PF01467"/>
    </source>
</evidence>
<evidence type="ECO:0000256" key="8">
    <source>
        <dbReference type="ARBA" id="ARBA00022840"/>
    </source>
</evidence>
<dbReference type="RefSeq" id="WP_171680805.1">
    <property type="nucleotide sequence ID" value="NZ_JABGBN010000006.1"/>
</dbReference>
<evidence type="ECO:0000256" key="10">
    <source>
        <dbReference type="ARBA" id="ARBA00048721"/>
    </source>
</evidence>
<dbReference type="EMBL" id="JABGBN010000006">
    <property type="protein sequence ID" value="NOL52112.1"/>
    <property type="molecule type" value="Genomic_DNA"/>
</dbReference>
<dbReference type="SUPFAM" id="SSF52374">
    <property type="entry name" value="Nucleotidylyl transferase"/>
    <property type="match status" value="1"/>
</dbReference>
<keyword evidence="14" id="KW-1185">Reference proteome</keyword>
<feature type="domain" description="Cytidyltransferase-like" evidence="12">
    <location>
        <begin position="12"/>
        <end position="173"/>
    </location>
</feature>
<dbReference type="InterPro" id="IPR005248">
    <property type="entry name" value="NadD/NMNAT"/>
</dbReference>
<dbReference type="EC" id="2.7.7.18" evidence="11"/>
<keyword evidence="7 11" id="KW-0547">Nucleotide-binding</keyword>
<dbReference type="Gene3D" id="3.40.50.620">
    <property type="entry name" value="HUPs"/>
    <property type="match status" value="1"/>
</dbReference>
<keyword evidence="8 11" id="KW-0067">ATP-binding</keyword>
<evidence type="ECO:0000256" key="9">
    <source>
        <dbReference type="ARBA" id="ARBA00023027"/>
    </source>
</evidence>
<dbReference type="GO" id="GO:0005524">
    <property type="term" value="F:ATP binding"/>
    <property type="evidence" value="ECO:0007669"/>
    <property type="project" value="UniProtKB-KW"/>
</dbReference>
<dbReference type="InterPro" id="IPR014729">
    <property type="entry name" value="Rossmann-like_a/b/a_fold"/>
</dbReference>
<keyword evidence="4 11" id="KW-0662">Pyridine nucleotide biosynthesis</keyword>
<evidence type="ECO:0000256" key="7">
    <source>
        <dbReference type="ARBA" id="ARBA00022741"/>
    </source>
</evidence>
<dbReference type="Proteomes" id="UP000537862">
    <property type="component" value="Unassembled WGS sequence"/>
</dbReference>
<evidence type="ECO:0000256" key="2">
    <source>
        <dbReference type="ARBA" id="ARBA00005019"/>
    </source>
</evidence>
<accession>A0A849P8P6</accession>
<evidence type="ECO:0000256" key="1">
    <source>
        <dbReference type="ARBA" id="ARBA00002324"/>
    </source>
</evidence>
<dbReference type="GO" id="GO:0004515">
    <property type="term" value="F:nicotinate-nucleotide adenylyltransferase activity"/>
    <property type="evidence" value="ECO:0007669"/>
    <property type="project" value="UniProtKB-UniRule"/>
</dbReference>
<dbReference type="NCBIfam" id="TIGR00125">
    <property type="entry name" value="cyt_tran_rel"/>
    <property type="match status" value="1"/>
</dbReference>
<dbReference type="GO" id="GO:0009435">
    <property type="term" value="P:NAD+ biosynthetic process"/>
    <property type="evidence" value="ECO:0007669"/>
    <property type="project" value="UniProtKB-UniRule"/>
</dbReference>
<organism evidence="13 14">
    <name type="scientific">Pelistega suis</name>
    <dbReference type="NCBI Taxonomy" id="1631957"/>
    <lineage>
        <taxon>Bacteria</taxon>
        <taxon>Pseudomonadati</taxon>
        <taxon>Pseudomonadota</taxon>
        <taxon>Betaproteobacteria</taxon>
        <taxon>Burkholderiales</taxon>
        <taxon>Alcaligenaceae</taxon>
        <taxon>Pelistega</taxon>
    </lineage>
</organism>
<protein>
    <recommendedName>
        <fullName evidence="11">Probable nicotinate-nucleotide adenylyltransferase</fullName>
        <ecNumber evidence="11">2.7.7.18</ecNumber>
    </recommendedName>
    <alternativeName>
        <fullName evidence="11">Deamido-NAD(+) diphosphorylase</fullName>
    </alternativeName>
    <alternativeName>
        <fullName evidence="11">Deamido-NAD(+) pyrophosphorylase</fullName>
    </alternativeName>
    <alternativeName>
        <fullName evidence="11">Nicotinate mononucleotide adenylyltransferase</fullName>
        <shortName evidence="11">NaMN adenylyltransferase</shortName>
    </alternativeName>
</protein>
<proteinExistence type="inferred from homology"/>
<sequence>MVKSLAKRKIGLLGGSFNPFHNAHLRLALTALSQLALDEVQLIPAGQPWQKTVSVSAEHRLAMLQLAIQGASQLKINPIEIERTGPSYTIDTVKNLPTNADYYWLMGSDQLNNFCTWKEWQAILHYVQLVVVKRPHYEVNPPQELLDTLAKNHQSLIFLHFDEIDLSSTHIRDKLMRGESVETFIHPDVLHYIKKNNLYKA</sequence>
<evidence type="ECO:0000313" key="14">
    <source>
        <dbReference type="Proteomes" id="UP000537862"/>
    </source>
</evidence>
<gene>
    <name evidence="11 13" type="primary">nadD</name>
    <name evidence="13" type="ORF">HKX39_08045</name>
</gene>
<evidence type="ECO:0000313" key="13">
    <source>
        <dbReference type="EMBL" id="NOL52112.1"/>
    </source>
</evidence>
<dbReference type="CDD" id="cd02165">
    <property type="entry name" value="NMNAT"/>
    <property type="match status" value="1"/>
</dbReference>
<evidence type="ECO:0000256" key="5">
    <source>
        <dbReference type="ARBA" id="ARBA00022679"/>
    </source>
</evidence>
<comment type="caution">
    <text evidence="13">The sequence shown here is derived from an EMBL/GenBank/DDBJ whole genome shotgun (WGS) entry which is preliminary data.</text>
</comment>
<evidence type="ECO:0000256" key="6">
    <source>
        <dbReference type="ARBA" id="ARBA00022695"/>
    </source>
</evidence>
<evidence type="ECO:0000256" key="11">
    <source>
        <dbReference type="HAMAP-Rule" id="MF_00244"/>
    </source>
</evidence>
<comment type="pathway">
    <text evidence="2 11">Cofactor biosynthesis; NAD(+) biosynthesis; deamido-NAD(+) from nicotinate D-ribonucleotide: step 1/1.</text>
</comment>
<keyword evidence="9 11" id="KW-0520">NAD</keyword>
<dbReference type="Pfam" id="PF01467">
    <property type="entry name" value="CTP_transf_like"/>
    <property type="match status" value="1"/>
</dbReference>
<dbReference type="NCBIfam" id="NF000840">
    <property type="entry name" value="PRK00071.1-3"/>
    <property type="match status" value="1"/>
</dbReference>
<dbReference type="HAMAP" id="MF_00244">
    <property type="entry name" value="NaMN_adenylyltr"/>
    <property type="match status" value="1"/>
</dbReference>
<dbReference type="AlphaFoldDB" id="A0A849P8P6"/>
<comment type="function">
    <text evidence="1 11">Catalyzes the reversible adenylation of nicotinate mononucleotide (NaMN) to nicotinic acid adenine dinucleotide (NaAD).</text>
</comment>
<dbReference type="PANTHER" id="PTHR39321:SF3">
    <property type="entry name" value="PHOSPHOPANTETHEINE ADENYLYLTRANSFERASE"/>
    <property type="match status" value="1"/>
</dbReference>
<reference evidence="13 14" key="1">
    <citation type="submission" date="2020-05" db="EMBL/GenBank/DDBJ databases">
        <authorList>
            <person name="Niu N."/>
        </authorList>
    </citation>
    <scope>NUCLEOTIDE SEQUENCE [LARGE SCALE GENOMIC DNA]</scope>
    <source>
        <strain evidence="13 14">3340-03</strain>
    </source>
</reference>